<feature type="transmembrane region" description="Helical" evidence="1">
    <location>
        <begin position="27"/>
        <end position="48"/>
    </location>
</feature>
<dbReference type="Proteomes" id="UP000887540">
    <property type="component" value="Unplaced"/>
</dbReference>
<keyword evidence="2" id="KW-1185">Reference proteome</keyword>
<evidence type="ECO:0000313" key="3">
    <source>
        <dbReference type="WBParaSite" id="ACRNAN_scaffold1098.g24679.t1"/>
    </source>
</evidence>
<dbReference type="WBParaSite" id="ACRNAN_scaffold1098.g24679.t1">
    <property type="protein sequence ID" value="ACRNAN_scaffold1098.g24679.t1"/>
    <property type="gene ID" value="ACRNAN_scaffold1098.g24679"/>
</dbReference>
<sequence>MLAPQITLDAGTHHPKHTWLNTNFTTMFPFISFMLIISYSNTCVYAAIYRGPQQPFQEPQYQNPSSLWNFMPVMSAFAGFQHGIEPIDFQTDSRNPNSFPKPFDKAHTFRHHSNEWGISPWMPFMPPPFPPSSMQSWYMQWPWKLQGIMCPIEDLKIDGRVVEKIVHIINLLNLTQSDYEALQDGLRSWNFNMVRNTIFSLIMTRLQEDLRNEALTLLDNYGPPSSLVDALAAFTLEQKGQVEMLANANRSKDLETIMKGVITSIPDDDQPQAKKFVAVMKYLFGGL</sequence>
<organism evidence="2 3">
    <name type="scientific">Acrobeloides nanus</name>
    <dbReference type="NCBI Taxonomy" id="290746"/>
    <lineage>
        <taxon>Eukaryota</taxon>
        <taxon>Metazoa</taxon>
        <taxon>Ecdysozoa</taxon>
        <taxon>Nematoda</taxon>
        <taxon>Chromadorea</taxon>
        <taxon>Rhabditida</taxon>
        <taxon>Tylenchina</taxon>
        <taxon>Cephalobomorpha</taxon>
        <taxon>Cephaloboidea</taxon>
        <taxon>Cephalobidae</taxon>
        <taxon>Acrobeloides</taxon>
    </lineage>
</organism>
<dbReference type="AlphaFoldDB" id="A0A914CJ03"/>
<keyword evidence="1" id="KW-0812">Transmembrane</keyword>
<keyword evidence="1" id="KW-1133">Transmembrane helix</keyword>
<evidence type="ECO:0000256" key="1">
    <source>
        <dbReference type="SAM" id="Phobius"/>
    </source>
</evidence>
<proteinExistence type="predicted"/>
<accession>A0A914CJ03</accession>
<evidence type="ECO:0000313" key="2">
    <source>
        <dbReference type="Proteomes" id="UP000887540"/>
    </source>
</evidence>
<protein>
    <submittedName>
        <fullName evidence="3">Uncharacterized protein</fullName>
    </submittedName>
</protein>
<reference evidence="3" key="1">
    <citation type="submission" date="2022-11" db="UniProtKB">
        <authorList>
            <consortium name="WormBaseParasite"/>
        </authorList>
    </citation>
    <scope>IDENTIFICATION</scope>
</reference>
<keyword evidence="1" id="KW-0472">Membrane</keyword>
<name>A0A914CJ03_9BILA</name>